<dbReference type="SUPFAM" id="SSF50044">
    <property type="entry name" value="SH3-domain"/>
    <property type="match status" value="1"/>
</dbReference>
<dbReference type="PROSITE" id="PS51781">
    <property type="entry name" value="SH3B"/>
    <property type="match status" value="1"/>
</dbReference>
<gene>
    <name evidence="2" type="ORF">ACFOWA_17280</name>
</gene>
<organism evidence="2 3">
    <name type="scientific">Pedobacter lithocola</name>
    <dbReference type="NCBI Taxonomy" id="1908239"/>
    <lineage>
        <taxon>Bacteria</taxon>
        <taxon>Pseudomonadati</taxon>
        <taxon>Bacteroidota</taxon>
        <taxon>Sphingobacteriia</taxon>
        <taxon>Sphingobacteriales</taxon>
        <taxon>Sphingobacteriaceae</taxon>
        <taxon>Pedobacter</taxon>
    </lineage>
</organism>
<dbReference type="RefSeq" id="WP_378987463.1">
    <property type="nucleotide sequence ID" value="NZ_JBHSBW010000013.1"/>
</dbReference>
<evidence type="ECO:0000313" key="3">
    <source>
        <dbReference type="Proteomes" id="UP001595789"/>
    </source>
</evidence>
<comment type="caution">
    <text evidence="2">The sequence shown here is derived from an EMBL/GenBank/DDBJ whole genome shotgun (WGS) entry which is preliminary data.</text>
</comment>
<sequence length="145" mass="15747">MALENKYKALTDAATAAGITDLAVREQDGILYIDGTAANGATKDHLWEIYNQIDPNFASGDLVLNVNVSINAEVTHAKVITKSSNLNIRKGPGTDQPIVGKAAHGETITLVNRSNELWWLVRTVDGEEGYCYAQYLEAQALKISN</sequence>
<dbReference type="EMBL" id="JBHSBW010000013">
    <property type="protein sequence ID" value="MFC4212951.1"/>
    <property type="molecule type" value="Genomic_DNA"/>
</dbReference>
<evidence type="ECO:0000259" key="1">
    <source>
        <dbReference type="PROSITE" id="PS51781"/>
    </source>
</evidence>
<accession>A0ABV8PFG1</accession>
<evidence type="ECO:0000313" key="2">
    <source>
        <dbReference type="EMBL" id="MFC4212951.1"/>
    </source>
</evidence>
<protein>
    <submittedName>
        <fullName evidence="2">SH3 domain-containing protein</fullName>
    </submittedName>
</protein>
<keyword evidence="3" id="KW-1185">Reference proteome</keyword>
<reference evidence="3" key="1">
    <citation type="journal article" date="2019" name="Int. J. Syst. Evol. Microbiol.">
        <title>The Global Catalogue of Microorganisms (GCM) 10K type strain sequencing project: providing services to taxonomists for standard genome sequencing and annotation.</title>
        <authorList>
            <consortium name="The Broad Institute Genomics Platform"/>
            <consortium name="The Broad Institute Genome Sequencing Center for Infectious Disease"/>
            <person name="Wu L."/>
            <person name="Ma J."/>
        </authorList>
    </citation>
    <scope>NUCLEOTIDE SEQUENCE [LARGE SCALE GENOMIC DNA]</scope>
    <source>
        <strain evidence="3">CCM 8691</strain>
    </source>
</reference>
<dbReference type="Gene3D" id="2.30.30.40">
    <property type="entry name" value="SH3 Domains"/>
    <property type="match status" value="1"/>
</dbReference>
<feature type="domain" description="SH3b" evidence="1">
    <location>
        <begin position="75"/>
        <end position="140"/>
    </location>
</feature>
<proteinExistence type="predicted"/>
<dbReference type="Pfam" id="PF08239">
    <property type="entry name" value="SH3_3"/>
    <property type="match status" value="1"/>
</dbReference>
<dbReference type="Proteomes" id="UP001595789">
    <property type="component" value="Unassembled WGS sequence"/>
</dbReference>
<dbReference type="InterPro" id="IPR003646">
    <property type="entry name" value="SH3-like_bac-type"/>
</dbReference>
<dbReference type="InterPro" id="IPR036028">
    <property type="entry name" value="SH3-like_dom_sf"/>
</dbReference>
<name>A0ABV8PFG1_9SPHI</name>